<name>A0A1H9QDT3_9LACT</name>
<feature type="transmembrane region" description="Helical" evidence="1">
    <location>
        <begin position="221"/>
        <end position="247"/>
    </location>
</feature>
<dbReference type="PIRSF" id="PIRSF031503">
    <property type="entry name" value="UCP031503_mp"/>
    <property type="match status" value="1"/>
</dbReference>
<evidence type="ECO:0000256" key="1">
    <source>
        <dbReference type="SAM" id="Phobius"/>
    </source>
</evidence>
<protein>
    <submittedName>
        <fullName evidence="2">YibE/F-like protein</fullName>
    </submittedName>
</protein>
<dbReference type="PANTHER" id="PTHR41771">
    <property type="entry name" value="MEMBRANE PROTEIN-RELATED"/>
    <property type="match status" value="1"/>
</dbReference>
<keyword evidence="1" id="KW-0812">Transmembrane</keyword>
<accession>A0A1H9QDT3</accession>
<dbReference type="InterPro" id="IPR014564">
    <property type="entry name" value="UCP031503_TM"/>
</dbReference>
<dbReference type="OrthoDB" id="2414035at2"/>
<dbReference type="AlphaFoldDB" id="A0A1H9QDT3"/>
<feature type="transmembrane region" description="Helical" evidence="1">
    <location>
        <begin position="178"/>
        <end position="201"/>
    </location>
</feature>
<dbReference type="STRING" id="142588.SAMN04488559_10217"/>
<dbReference type="RefSeq" id="WP_092649733.1">
    <property type="nucleotide sequence ID" value="NZ_FOHA01000002.1"/>
</dbReference>
<sequence length="252" mass="27549">MNVLVVLAIILFGLMYWIGRGKGIRSFIALFLNFAITFVTIILLTYRDAAISITLVACILISLINLFYINEITQKTKAAFYATLLTLGILLAVIFVVVHFSMTQGFGEEEVEELGMFSLQIGVNFEKIAMSMMIMGMIGAVTDTSIAIASSMNEVFFHHPAISRKALFCSGMSIGGDILGTTTNTLFFAFVGGYLALIIWVKDLNYSLGTLVNTKVFSSEVISVLCVGLGAILIIPITAWLTTRLLIKKTVK</sequence>
<keyword evidence="3" id="KW-1185">Reference proteome</keyword>
<dbReference type="InterPro" id="IPR012507">
    <property type="entry name" value="YibE_F"/>
</dbReference>
<gene>
    <name evidence="2" type="ORF">SAMN04488559_10217</name>
</gene>
<dbReference type="EMBL" id="FOHA01000002">
    <property type="protein sequence ID" value="SER58578.1"/>
    <property type="molecule type" value="Genomic_DNA"/>
</dbReference>
<keyword evidence="1" id="KW-1133">Transmembrane helix</keyword>
<proteinExistence type="predicted"/>
<feature type="transmembrane region" description="Helical" evidence="1">
    <location>
        <begin position="128"/>
        <end position="157"/>
    </location>
</feature>
<keyword evidence="1" id="KW-0472">Membrane</keyword>
<evidence type="ECO:0000313" key="3">
    <source>
        <dbReference type="Proteomes" id="UP000198948"/>
    </source>
</evidence>
<feature type="transmembrane region" description="Helical" evidence="1">
    <location>
        <begin position="50"/>
        <end position="68"/>
    </location>
</feature>
<feature type="transmembrane region" description="Helical" evidence="1">
    <location>
        <begin position="24"/>
        <end position="44"/>
    </location>
</feature>
<organism evidence="2 3">
    <name type="scientific">Isobaculum melis</name>
    <dbReference type="NCBI Taxonomy" id="142588"/>
    <lineage>
        <taxon>Bacteria</taxon>
        <taxon>Bacillati</taxon>
        <taxon>Bacillota</taxon>
        <taxon>Bacilli</taxon>
        <taxon>Lactobacillales</taxon>
        <taxon>Carnobacteriaceae</taxon>
        <taxon>Isobaculum</taxon>
    </lineage>
</organism>
<evidence type="ECO:0000313" key="2">
    <source>
        <dbReference type="EMBL" id="SER58578.1"/>
    </source>
</evidence>
<dbReference type="Proteomes" id="UP000198948">
    <property type="component" value="Unassembled WGS sequence"/>
</dbReference>
<dbReference type="PANTHER" id="PTHR41771:SF1">
    <property type="entry name" value="MEMBRANE PROTEIN"/>
    <property type="match status" value="1"/>
</dbReference>
<reference evidence="2 3" key="1">
    <citation type="submission" date="2016-10" db="EMBL/GenBank/DDBJ databases">
        <authorList>
            <person name="de Groot N.N."/>
        </authorList>
    </citation>
    <scope>NUCLEOTIDE SEQUENCE [LARGE SCALE GENOMIC DNA]</scope>
    <source>
        <strain evidence="2 3">DSM 13760</strain>
    </source>
</reference>
<feature type="transmembrane region" description="Helical" evidence="1">
    <location>
        <begin position="80"/>
        <end position="102"/>
    </location>
</feature>
<dbReference type="Pfam" id="PF07907">
    <property type="entry name" value="YibE_F"/>
    <property type="match status" value="1"/>
</dbReference>